<gene>
    <name evidence="2" type="ORF">PIB30_051072</name>
</gene>
<accession>A0ABU6WHN3</accession>
<feature type="compositionally biased region" description="Basic and acidic residues" evidence="1">
    <location>
        <begin position="23"/>
        <end position="48"/>
    </location>
</feature>
<evidence type="ECO:0000313" key="2">
    <source>
        <dbReference type="EMBL" id="MED6184814.1"/>
    </source>
</evidence>
<protein>
    <submittedName>
        <fullName evidence="2">Uncharacterized protein</fullName>
    </submittedName>
</protein>
<evidence type="ECO:0000256" key="1">
    <source>
        <dbReference type="SAM" id="MobiDB-lite"/>
    </source>
</evidence>
<feature type="region of interest" description="Disordered" evidence="1">
    <location>
        <begin position="85"/>
        <end position="118"/>
    </location>
</feature>
<sequence length="118" mass="13277">MSQHVQMVEAVNSRPPSTRNQNKGKEADDAIKDVEKHVPRVEANDSLRKLQATQSVGKPAESTKTKKKPVQMQLDFSHLRSALDAISNRNNTRSAKLEEQQNTPMQNRSHPTIQVPLQ</sequence>
<name>A0ABU6WHN3_9FABA</name>
<reference evidence="2 3" key="1">
    <citation type="journal article" date="2023" name="Plants (Basel)">
        <title>Bridging the Gap: Combining Genomics and Transcriptomics Approaches to Understand Stylosanthes scabra, an Orphan Legume from the Brazilian Caatinga.</title>
        <authorList>
            <person name="Ferreira-Neto J.R.C."/>
            <person name="da Silva M.D."/>
            <person name="Binneck E."/>
            <person name="de Melo N.F."/>
            <person name="da Silva R.H."/>
            <person name="de Melo A.L.T.M."/>
            <person name="Pandolfi V."/>
            <person name="Bustamante F.O."/>
            <person name="Brasileiro-Vidal A.C."/>
            <person name="Benko-Iseppon A.M."/>
        </authorList>
    </citation>
    <scope>NUCLEOTIDE SEQUENCE [LARGE SCALE GENOMIC DNA]</scope>
    <source>
        <tissue evidence="2">Leaves</tissue>
    </source>
</reference>
<feature type="compositionally biased region" description="Polar residues" evidence="1">
    <location>
        <begin position="87"/>
        <end position="118"/>
    </location>
</feature>
<feature type="region of interest" description="Disordered" evidence="1">
    <location>
        <begin position="1"/>
        <end position="71"/>
    </location>
</feature>
<organism evidence="2 3">
    <name type="scientific">Stylosanthes scabra</name>
    <dbReference type="NCBI Taxonomy" id="79078"/>
    <lineage>
        <taxon>Eukaryota</taxon>
        <taxon>Viridiplantae</taxon>
        <taxon>Streptophyta</taxon>
        <taxon>Embryophyta</taxon>
        <taxon>Tracheophyta</taxon>
        <taxon>Spermatophyta</taxon>
        <taxon>Magnoliopsida</taxon>
        <taxon>eudicotyledons</taxon>
        <taxon>Gunneridae</taxon>
        <taxon>Pentapetalae</taxon>
        <taxon>rosids</taxon>
        <taxon>fabids</taxon>
        <taxon>Fabales</taxon>
        <taxon>Fabaceae</taxon>
        <taxon>Papilionoideae</taxon>
        <taxon>50 kb inversion clade</taxon>
        <taxon>dalbergioids sensu lato</taxon>
        <taxon>Dalbergieae</taxon>
        <taxon>Pterocarpus clade</taxon>
        <taxon>Stylosanthes</taxon>
    </lineage>
</organism>
<comment type="caution">
    <text evidence="2">The sequence shown here is derived from an EMBL/GenBank/DDBJ whole genome shotgun (WGS) entry which is preliminary data.</text>
</comment>
<dbReference type="Proteomes" id="UP001341840">
    <property type="component" value="Unassembled WGS sequence"/>
</dbReference>
<proteinExistence type="predicted"/>
<keyword evidence="3" id="KW-1185">Reference proteome</keyword>
<evidence type="ECO:0000313" key="3">
    <source>
        <dbReference type="Proteomes" id="UP001341840"/>
    </source>
</evidence>
<dbReference type="EMBL" id="JASCZI010181600">
    <property type="protein sequence ID" value="MED6184814.1"/>
    <property type="molecule type" value="Genomic_DNA"/>
</dbReference>